<feature type="compositionally biased region" description="Basic and acidic residues" evidence="1">
    <location>
        <begin position="248"/>
        <end position="261"/>
    </location>
</feature>
<evidence type="ECO:0000313" key="3">
    <source>
        <dbReference type="Proteomes" id="UP000772434"/>
    </source>
</evidence>
<dbReference type="EMBL" id="JADNRY010000092">
    <property type="protein sequence ID" value="KAF9066151.1"/>
    <property type="molecule type" value="Genomic_DNA"/>
</dbReference>
<protein>
    <recommendedName>
        <fullName evidence="4">Gelsolin-like domain-containing protein</fullName>
    </recommendedName>
</protein>
<comment type="caution">
    <text evidence="2">The sequence shown here is derived from an EMBL/GenBank/DDBJ whole genome shotgun (WGS) entry which is preliminary data.</text>
</comment>
<organism evidence="2 3">
    <name type="scientific">Rhodocollybia butyracea</name>
    <dbReference type="NCBI Taxonomy" id="206335"/>
    <lineage>
        <taxon>Eukaryota</taxon>
        <taxon>Fungi</taxon>
        <taxon>Dikarya</taxon>
        <taxon>Basidiomycota</taxon>
        <taxon>Agaricomycotina</taxon>
        <taxon>Agaricomycetes</taxon>
        <taxon>Agaricomycetidae</taxon>
        <taxon>Agaricales</taxon>
        <taxon>Marasmiineae</taxon>
        <taxon>Omphalotaceae</taxon>
        <taxon>Rhodocollybia</taxon>
    </lineage>
</organism>
<dbReference type="PANTHER" id="PTHR11977:SF130">
    <property type="entry name" value="SEVERIN"/>
    <property type="match status" value="1"/>
</dbReference>
<dbReference type="Gene3D" id="3.40.20.10">
    <property type="entry name" value="Severin"/>
    <property type="match status" value="1"/>
</dbReference>
<dbReference type="InterPro" id="IPR007122">
    <property type="entry name" value="Villin/Gelsolin"/>
</dbReference>
<dbReference type="AlphaFoldDB" id="A0A9P5U4Q1"/>
<name>A0A9P5U4Q1_9AGAR</name>
<feature type="compositionally biased region" description="Polar residues" evidence="1">
    <location>
        <begin position="128"/>
        <end position="147"/>
    </location>
</feature>
<dbReference type="GO" id="GO:0008154">
    <property type="term" value="P:actin polymerization or depolymerization"/>
    <property type="evidence" value="ECO:0007669"/>
    <property type="project" value="TreeGrafter"/>
</dbReference>
<dbReference type="Proteomes" id="UP000772434">
    <property type="component" value="Unassembled WGS sequence"/>
</dbReference>
<evidence type="ECO:0000313" key="2">
    <source>
        <dbReference type="EMBL" id="KAF9066151.1"/>
    </source>
</evidence>
<dbReference type="PANTHER" id="PTHR11977">
    <property type="entry name" value="VILLIN"/>
    <property type="match status" value="1"/>
</dbReference>
<dbReference type="GO" id="GO:0005737">
    <property type="term" value="C:cytoplasm"/>
    <property type="evidence" value="ECO:0007669"/>
    <property type="project" value="TreeGrafter"/>
</dbReference>
<dbReference type="GO" id="GO:0051015">
    <property type="term" value="F:actin filament binding"/>
    <property type="evidence" value="ECO:0007669"/>
    <property type="project" value="InterPro"/>
</dbReference>
<evidence type="ECO:0000256" key="1">
    <source>
        <dbReference type="SAM" id="MobiDB-lite"/>
    </source>
</evidence>
<dbReference type="GO" id="GO:0015629">
    <property type="term" value="C:actin cytoskeleton"/>
    <property type="evidence" value="ECO:0007669"/>
    <property type="project" value="TreeGrafter"/>
</dbReference>
<proteinExistence type="predicted"/>
<dbReference type="InterPro" id="IPR029006">
    <property type="entry name" value="ADF-H/Gelsolin-like_dom_sf"/>
</dbReference>
<dbReference type="SUPFAM" id="SSF55753">
    <property type="entry name" value="Actin depolymerizing proteins"/>
    <property type="match status" value="1"/>
</dbReference>
<feature type="region of interest" description="Disordered" evidence="1">
    <location>
        <begin position="1"/>
        <end position="197"/>
    </location>
</feature>
<sequence length="659" mass="73227">MLSEPPPPSFTRIVTSTSESESPVSIKLPKPAPVSRSSSGSSNMGRVTDRWAEQAIIGVKPVGSYSQSSEPEAPKVGGMVGRRALPGLAVTPGTTPGGPSPSRPARAESSERSPASPLNHPASKYPFDQNSPTTPSRHSRIPSTGNRATVMDVAQTFAEPDKTQSPVDEISSSPEPPDEPEPLPPLKHTLRQNVPPPLIERRRSSYNSAVTLPPLQEEATPAQTPSGTLTRGMPVYIQASVPAIHEKLQDVSDQKSKRTASEDSDLVEISHDDPPLPNINIDALLKSHLPSSSRTDLITVSVEVITIFGNSATILSRDIDVFYDEEVLAIVHRSKSKTSGLVSTTVHAWFGKNSKVGEIEQGKLEELSKRYRTPLITVNQYAEPLDMLWILGNKLAVRQGKRTHWSPDNTAMHVVRSKWDTIFIDEIELNVRNLCSGFSYCLTVLETVYVWYGCGSTLSERNAALVYGRSLSQNVVELEESQSRDDEMFWMILGEDTFANANYWQWRSSAADITPRVWEISEQTVKPVNFLSMKDAPMAVYLIDCIWEFFILVGSEARAQRQNIRTALHCASALAKRVCQQRPHDPPIHVVVLPSQMPLDLKMHFRELDESLLNHQVVPEHMNLISLKDAHDHLQRTSWERFSLRDPFMLPLGIQPEML</sequence>
<accession>A0A9P5U4Q1</accession>
<reference evidence="2" key="1">
    <citation type="submission" date="2020-11" db="EMBL/GenBank/DDBJ databases">
        <authorList>
            <consortium name="DOE Joint Genome Institute"/>
            <person name="Ahrendt S."/>
            <person name="Riley R."/>
            <person name="Andreopoulos W."/>
            <person name="Labutti K."/>
            <person name="Pangilinan J."/>
            <person name="Ruiz-Duenas F.J."/>
            <person name="Barrasa J.M."/>
            <person name="Sanchez-Garcia M."/>
            <person name="Camarero S."/>
            <person name="Miyauchi S."/>
            <person name="Serrano A."/>
            <person name="Linde D."/>
            <person name="Babiker R."/>
            <person name="Drula E."/>
            <person name="Ayuso-Fernandez I."/>
            <person name="Pacheco R."/>
            <person name="Padilla G."/>
            <person name="Ferreira P."/>
            <person name="Barriuso J."/>
            <person name="Kellner H."/>
            <person name="Castanera R."/>
            <person name="Alfaro M."/>
            <person name="Ramirez L."/>
            <person name="Pisabarro A.G."/>
            <person name="Kuo A."/>
            <person name="Tritt A."/>
            <person name="Lipzen A."/>
            <person name="He G."/>
            <person name="Yan M."/>
            <person name="Ng V."/>
            <person name="Cullen D."/>
            <person name="Martin F."/>
            <person name="Rosso M.-N."/>
            <person name="Henrissat B."/>
            <person name="Hibbett D."/>
            <person name="Martinez A.T."/>
            <person name="Grigoriev I.V."/>
        </authorList>
    </citation>
    <scope>NUCLEOTIDE SEQUENCE</scope>
    <source>
        <strain evidence="2">AH 40177</strain>
    </source>
</reference>
<feature type="region of interest" description="Disordered" evidence="1">
    <location>
        <begin position="210"/>
        <end position="229"/>
    </location>
</feature>
<feature type="region of interest" description="Disordered" evidence="1">
    <location>
        <begin position="248"/>
        <end position="273"/>
    </location>
</feature>
<gene>
    <name evidence="2" type="ORF">BDP27DRAFT_1331038</name>
</gene>
<keyword evidence="3" id="KW-1185">Reference proteome</keyword>
<evidence type="ECO:0008006" key="4">
    <source>
        <dbReference type="Google" id="ProtNLM"/>
    </source>
</evidence>
<feature type="compositionally biased region" description="Low complexity" evidence="1">
    <location>
        <begin position="13"/>
        <end position="26"/>
    </location>
</feature>
<dbReference type="OrthoDB" id="6375767at2759"/>